<keyword evidence="7" id="KW-0032">Aminotransferase</keyword>
<feature type="domain" description="HTH gntR-type" evidence="6">
    <location>
        <begin position="25"/>
        <end position="93"/>
    </location>
</feature>
<evidence type="ECO:0000256" key="1">
    <source>
        <dbReference type="ARBA" id="ARBA00005384"/>
    </source>
</evidence>
<dbReference type="SMART" id="SM00345">
    <property type="entry name" value="HTH_GNTR"/>
    <property type="match status" value="1"/>
</dbReference>
<dbReference type="CDD" id="cd07377">
    <property type="entry name" value="WHTH_GntR"/>
    <property type="match status" value="1"/>
</dbReference>
<dbReference type="SUPFAM" id="SSF53383">
    <property type="entry name" value="PLP-dependent transferases"/>
    <property type="match status" value="1"/>
</dbReference>
<dbReference type="EMBL" id="NEVS01000004">
    <property type="protein sequence ID" value="OZI60895.1"/>
    <property type="molecule type" value="Genomic_DNA"/>
</dbReference>
<dbReference type="RefSeq" id="WP_094842301.1">
    <property type="nucleotide sequence ID" value="NZ_NEVS01000004.1"/>
</dbReference>
<dbReference type="CDD" id="cd00609">
    <property type="entry name" value="AAT_like"/>
    <property type="match status" value="1"/>
</dbReference>
<dbReference type="InterPro" id="IPR051446">
    <property type="entry name" value="HTH_trans_reg/aminotransferase"/>
</dbReference>
<keyword evidence="8" id="KW-1185">Reference proteome</keyword>
<dbReference type="SUPFAM" id="SSF46785">
    <property type="entry name" value="Winged helix' DNA-binding domain"/>
    <property type="match status" value="1"/>
</dbReference>
<keyword evidence="2" id="KW-0663">Pyridoxal phosphate</keyword>
<gene>
    <name evidence="7" type="ORF">CAL28_16140</name>
</gene>
<dbReference type="InterPro" id="IPR000524">
    <property type="entry name" value="Tscrpt_reg_HTH_GntR"/>
</dbReference>
<dbReference type="Gene3D" id="1.10.10.10">
    <property type="entry name" value="Winged helix-like DNA-binding domain superfamily/Winged helix DNA-binding domain"/>
    <property type="match status" value="1"/>
</dbReference>
<dbReference type="Pfam" id="PF00392">
    <property type="entry name" value="GntR"/>
    <property type="match status" value="1"/>
</dbReference>
<comment type="similarity">
    <text evidence="1">In the C-terminal section; belongs to the class-I pyridoxal-phosphate-dependent aminotransferase family.</text>
</comment>
<keyword evidence="5" id="KW-0804">Transcription</keyword>
<evidence type="ECO:0000313" key="7">
    <source>
        <dbReference type="EMBL" id="OZI60895.1"/>
    </source>
</evidence>
<keyword evidence="3" id="KW-0805">Transcription regulation</keyword>
<dbReference type="Proteomes" id="UP000215767">
    <property type="component" value="Unassembled WGS sequence"/>
</dbReference>
<comment type="caution">
    <text evidence="7">The sequence shown here is derived from an EMBL/GenBank/DDBJ whole genome shotgun (WGS) entry which is preliminary data.</text>
</comment>
<dbReference type="InterPro" id="IPR036388">
    <property type="entry name" value="WH-like_DNA-bd_sf"/>
</dbReference>
<dbReference type="GO" id="GO:0003677">
    <property type="term" value="F:DNA binding"/>
    <property type="evidence" value="ECO:0007669"/>
    <property type="project" value="UniProtKB-KW"/>
</dbReference>
<keyword evidence="7" id="KW-0808">Transferase</keyword>
<evidence type="ECO:0000313" key="8">
    <source>
        <dbReference type="Proteomes" id="UP000215767"/>
    </source>
</evidence>
<dbReference type="InterPro" id="IPR015424">
    <property type="entry name" value="PyrdxlP-dep_Trfase"/>
</dbReference>
<dbReference type="PANTHER" id="PTHR46577:SF1">
    <property type="entry name" value="HTH-TYPE TRANSCRIPTIONAL REGULATORY PROTEIN GABR"/>
    <property type="match status" value="1"/>
</dbReference>
<dbReference type="GO" id="GO:0030170">
    <property type="term" value="F:pyridoxal phosphate binding"/>
    <property type="evidence" value="ECO:0007669"/>
    <property type="project" value="InterPro"/>
</dbReference>
<evidence type="ECO:0000256" key="3">
    <source>
        <dbReference type="ARBA" id="ARBA00023015"/>
    </source>
</evidence>
<accession>A0A261UH36</accession>
<dbReference type="InterPro" id="IPR036390">
    <property type="entry name" value="WH_DNA-bd_sf"/>
</dbReference>
<dbReference type="GO" id="GO:0008483">
    <property type="term" value="F:transaminase activity"/>
    <property type="evidence" value="ECO:0007669"/>
    <property type="project" value="UniProtKB-KW"/>
</dbReference>
<evidence type="ECO:0000256" key="4">
    <source>
        <dbReference type="ARBA" id="ARBA00023125"/>
    </source>
</evidence>
<dbReference type="GO" id="GO:0003700">
    <property type="term" value="F:DNA-binding transcription factor activity"/>
    <property type="evidence" value="ECO:0007669"/>
    <property type="project" value="InterPro"/>
</dbReference>
<protein>
    <submittedName>
        <fullName evidence="7">2-aminoadipate aminotransferase</fullName>
    </submittedName>
</protein>
<name>A0A261UH36_9BORD</name>
<organism evidence="7 8">
    <name type="scientific">Bordetella genomosp. 11</name>
    <dbReference type="NCBI Taxonomy" id="1416808"/>
    <lineage>
        <taxon>Bacteria</taxon>
        <taxon>Pseudomonadati</taxon>
        <taxon>Pseudomonadota</taxon>
        <taxon>Betaproteobacteria</taxon>
        <taxon>Burkholderiales</taxon>
        <taxon>Alcaligenaceae</taxon>
        <taxon>Bordetella</taxon>
    </lineage>
</organism>
<proteinExistence type="inferred from homology"/>
<evidence type="ECO:0000259" key="6">
    <source>
        <dbReference type="PROSITE" id="PS50949"/>
    </source>
</evidence>
<dbReference type="Gene3D" id="3.40.640.10">
    <property type="entry name" value="Type I PLP-dependent aspartate aminotransferase-like (Major domain)"/>
    <property type="match status" value="1"/>
</dbReference>
<dbReference type="AlphaFoldDB" id="A0A261UH36"/>
<dbReference type="InterPro" id="IPR004839">
    <property type="entry name" value="Aminotransferase_I/II_large"/>
</dbReference>
<dbReference type="PROSITE" id="PS50949">
    <property type="entry name" value="HTH_GNTR"/>
    <property type="match status" value="1"/>
</dbReference>
<dbReference type="Pfam" id="PF00155">
    <property type="entry name" value="Aminotran_1_2"/>
    <property type="match status" value="1"/>
</dbReference>
<evidence type="ECO:0000256" key="2">
    <source>
        <dbReference type="ARBA" id="ARBA00022898"/>
    </source>
</evidence>
<reference evidence="8" key="1">
    <citation type="submission" date="2017-05" db="EMBL/GenBank/DDBJ databases">
        <title>Complete and WGS of Bordetella genogroups.</title>
        <authorList>
            <person name="Spilker T."/>
            <person name="Lipuma J."/>
        </authorList>
    </citation>
    <scope>NUCLEOTIDE SEQUENCE [LARGE SCALE GENOMIC DNA]</scope>
    <source>
        <strain evidence="8">AU8856</strain>
    </source>
</reference>
<sequence>MSCQAARAHTVMWGQLFEREIGSALSLQERVRQMLVSAILSGHLPPGAPVPSSRHLADQLAIARNTVVFAYQQLVCEGYLVSRERSGHFVSDDVLDGRLALPSAPPPALAAMPDAGNRWQRRLRFRPSAQRNIVKPAHWQKMPYPFVYGQFDAGLFPTAEWRECCTRALSVLDIRSWAPDLITHDDPALVEQIRTQVLPRRGVWAGADEIVITVGAQHALYLIADLLVNCDTAVGIEDPGYPDARNIFASRTACLSGLPVDEHGLRVTPQLAACDYIFVTPSHQCPTTVTMPMDRRQALLDLARDADCMIIEDDFESENRHGDAPIPALKSLDRGGNVIYVGSLSKAFAPGLRIGYIVAPRELIVELRALRRLMLRHPSAYIQRAFSLFIALGHHHALLRRQSQAYQERAEALSHALRRHLPDFEAVPMTGGSSCWVRGPAWLDTNRLAEAALARGVVIEPGDVFFKDAARIPLNTMRLGYNSIAPERIDAGIDVLARVVRELERQAVAVPA</sequence>
<dbReference type="PANTHER" id="PTHR46577">
    <property type="entry name" value="HTH-TYPE TRANSCRIPTIONAL REGULATORY PROTEIN GABR"/>
    <property type="match status" value="1"/>
</dbReference>
<keyword evidence="4" id="KW-0238">DNA-binding</keyword>
<evidence type="ECO:0000256" key="5">
    <source>
        <dbReference type="ARBA" id="ARBA00023163"/>
    </source>
</evidence>
<dbReference type="OrthoDB" id="9804020at2"/>
<dbReference type="InterPro" id="IPR015421">
    <property type="entry name" value="PyrdxlP-dep_Trfase_major"/>
</dbReference>